<protein>
    <recommendedName>
        <fullName evidence="3">Ig-like domain-containing protein</fullName>
    </recommendedName>
</protein>
<organism evidence="1 2">
    <name type="scientific">Seiridium cardinale</name>
    <dbReference type="NCBI Taxonomy" id="138064"/>
    <lineage>
        <taxon>Eukaryota</taxon>
        <taxon>Fungi</taxon>
        <taxon>Dikarya</taxon>
        <taxon>Ascomycota</taxon>
        <taxon>Pezizomycotina</taxon>
        <taxon>Sordariomycetes</taxon>
        <taxon>Xylariomycetidae</taxon>
        <taxon>Amphisphaeriales</taxon>
        <taxon>Sporocadaceae</taxon>
        <taxon>Seiridium</taxon>
    </lineage>
</organism>
<accession>A0ABR2Y9T8</accession>
<evidence type="ECO:0000313" key="1">
    <source>
        <dbReference type="EMBL" id="KAK9783984.1"/>
    </source>
</evidence>
<comment type="caution">
    <text evidence="1">The sequence shown here is derived from an EMBL/GenBank/DDBJ whole genome shotgun (WGS) entry which is preliminary data.</text>
</comment>
<gene>
    <name evidence="1" type="ORF">SCAR479_00543</name>
</gene>
<reference evidence="1 2" key="1">
    <citation type="submission" date="2024-02" db="EMBL/GenBank/DDBJ databases">
        <title>First draft genome assembly of two strains of Seiridium cardinale.</title>
        <authorList>
            <person name="Emiliani G."/>
            <person name="Scali E."/>
        </authorList>
    </citation>
    <scope>NUCLEOTIDE SEQUENCE [LARGE SCALE GENOMIC DNA]</scope>
    <source>
        <strain evidence="1 2">BM-138-000479</strain>
    </source>
</reference>
<dbReference type="Proteomes" id="UP001465668">
    <property type="component" value="Unassembled WGS sequence"/>
</dbReference>
<evidence type="ECO:0000313" key="2">
    <source>
        <dbReference type="Proteomes" id="UP001465668"/>
    </source>
</evidence>
<evidence type="ECO:0008006" key="3">
    <source>
        <dbReference type="Google" id="ProtNLM"/>
    </source>
</evidence>
<keyword evidence="2" id="KW-1185">Reference proteome</keyword>
<sequence length="114" mass="12300">MQTSWVVATAAVVTGKTDISLTEGKAAEACNNAFACTSVTLHWKKDDSIQKRYNLDNGGKADFILTVNKEADLTSNTCDTGSNTRSLVATNMAVSKTRAPLPSSKYEEPSYYVI</sequence>
<proteinExistence type="predicted"/>
<dbReference type="EMBL" id="JARVKM010000001">
    <property type="protein sequence ID" value="KAK9783984.1"/>
    <property type="molecule type" value="Genomic_DNA"/>
</dbReference>
<name>A0ABR2Y9T8_9PEZI</name>